<evidence type="ECO:0000313" key="5">
    <source>
        <dbReference type="Proteomes" id="UP001388673"/>
    </source>
</evidence>
<feature type="compositionally biased region" description="Pro residues" evidence="1">
    <location>
        <begin position="283"/>
        <end position="293"/>
    </location>
</feature>
<feature type="compositionally biased region" description="Polar residues" evidence="1">
    <location>
        <begin position="228"/>
        <end position="242"/>
    </location>
</feature>
<feature type="compositionally biased region" description="Low complexity" evidence="1">
    <location>
        <begin position="552"/>
        <end position="566"/>
    </location>
</feature>
<feature type="region of interest" description="Disordered" evidence="1">
    <location>
        <begin position="38"/>
        <end position="68"/>
    </location>
</feature>
<dbReference type="AlphaFoldDB" id="A0AAW0YUQ9"/>
<comment type="caution">
    <text evidence="4">The sequence shown here is derived from an EMBL/GenBank/DDBJ whole genome shotgun (WGS) entry which is preliminary data.</text>
</comment>
<dbReference type="GeneID" id="92183376"/>
<feature type="region of interest" description="Disordered" evidence="1">
    <location>
        <begin position="439"/>
        <end position="623"/>
    </location>
</feature>
<dbReference type="EMBL" id="JBCAWK010000012">
    <property type="protein sequence ID" value="KAK8845405.1"/>
    <property type="molecule type" value="Genomic_DNA"/>
</dbReference>
<keyword evidence="2" id="KW-0812">Transmembrane</keyword>
<proteinExistence type="predicted"/>
<evidence type="ECO:0000313" key="4">
    <source>
        <dbReference type="EMBL" id="KAK8845405.1"/>
    </source>
</evidence>
<feature type="region of interest" description="Disordered" evidence="1">
    <location>
        <begin position="119"/>
        <end position="246"/>
    </location>
</feature>
<feature type="compositionally biased region" description="Polar residues" evidence="1">
    <location>
        <begin position="319"/>
        <end position="333"/>
    </location>
</feature>
<dbReference type="KEGG" id="kne:92183376"/>
<feature type="compositionally biased region" description="Polar residues" evidence="1">
    <location>
        <begin position="262"/>
        <end position="279"/>
    </location>
</feature>
<keyword evidence="3" id="KW-0732">Signal</keyword>
<name>A0AAW0YUQ9_9TREE</name>
<feature type="chain" id="PRO_5043945763" evidence="3">
    <location>
        <begin position="35"/>
        <end position="623"/>
    </location>
</feature>
<keyword evidence="2" id="KW-0472">Membrane</keyword>
<evidence type="ECO:0000256" key="3">
    <source>
        <dbReference type="SAM" id="SignalP"/>
    </source>
</evidence>
<feature type="compositionally biased region" description="Basic and acidic residues" evidence="1">
    <location>
        <begin position="130"/>
        <end position="148"/>
    </location>
</feature>
<reference evidence="4 5" key="1">
    <citation type="journal article" date="2024" name="bioRxiv">
        <title>Comparative genomics of Cryptococcus and Kwoniella reveals pathogenesis evolution and contrasting karyotype dynamics via intercentromeric recombination or chromosome fusion.</title>
        <authorList>
            <person name="Coelho M.A."/>
            <person name="David-Palma M."/>
            <person name="Shea T."/>
            <person name="Bowers K."/>
            <person name="McGinley-Smith S."/>
            <person name="Mohammad A.W."/>
            <person name="Gnirke A."/>
            <person name="Yurkov A.M."/>
            <person name="Nowrousian M."/>
            <person name="Sun S."/>
            <person name="Cuomo C.A."/>
            <person name="Heitman J."/>
        </authorList>
    </citation>
    <scope>NUCLEOTIDE SEQUENCE [LARGE SCALE GENOMIC DNA]</scope>
    <source>
        <strain evidence="4 5">CBS 13917</strain>
    </source>
</reference>
<organism evidence="4 5">
    <name type="scientific">Kwoniella newhampshirensis</name>
    <dbReference type="NCBI Taxonomy" id="1651941"/>
    <lineage>
        <taxon>Eukaryota</taxon>
        <taxon>Fungi</taxon>
        <taxon>Dikarya</taxon>
        <taxon>Basidiomycota</taxon>
        <taxon>Agaricomycotina</taxon>
        <taxon>Tremellomycetes</taxon>
        <taxon>Tremellales</taxon>
        <taxon>Cryptococcaceae</taxon>
        <taxon>Kwoniella</taxon>
    </lineage>
</organism>
<feature type="compositionally biased region" description="Low complexity" evidence="1">
    <location>
        <begin position="470"/>
        <end position="481"/>
    </location>
</feature>
<feature type="compositionally biased region" description="Basic and acidic residues" evidence="1">
    <location>
        <begin position="535"/>
        <end position="549"/>
    </location>
</feature>
<feature type="transmembrane region" description="Helical" evidence="2">
    <location>
        <begin position="91"/>
        <end position="114"/>
    </location>
</feature>
<accession>A0AAW0YUQ9</accession>
<evidence type="ECO:0000256" key="2">
    <source>
        <dbReference type="SAM" id="Phobius"/>
    </source>
</evidence>
<keyword evidence="2" id="KW-1133">Transmembrane helix</keyword>
<feature type="compositionally biased region" description="Basic and acidic residues" evidence="1">
    <location>
        <begin position="584"/>
        <end position="599"/>
    </location>
</feature>
<dbReference type="RefSeq" id="XP_066800213.1">
    <property type="nucleotide sequence ID" value="XM_066949205.1"/>
</dbReference>
<feature type="signal peptide" evidence="3">
    <location>
        <begin position="1"/>
        <end position="34"/>
    </location>
</feature>
<dbReference type="Proteomes" id="UP001388673">
    <property type="component" value="Unassembled WGS sequence"/>
</dbReference>
<feature type="compositionally biased region" description="Basic and acidic residues" evidence="1">
    <location>
        <begin position="206"/>
        <end position="222"/>
    </location>
</feature>
<feature type="compositionally biased region" description="Polar residues" evidence="1">
    <location>
        <begin position="454"/>
        <end position="463"/>
    </location>
</feature>
<sequence>MQISSTVPAHRLPRTVQVTTVALLLLLFSTSVQAQQSSTQHPTVPSTVATSASATGSIIPPTTSSNSTGCSYDGSIGNYISCERHNVSTPVLIGAGIGVVVGILVLAFGCIWIAKRPKKRESGMTVDDPGEQRRSVDRQSGSSRDEGRVNQISRKGRMVDGDEEIYSGDESGHKPVKHREDEEKAPPSSLYDPPALPPYAPSPGRGVRDLEPNKVGESDIKTDILQPRKTNAHSQNSGSHQTPHAVPARITSIPVPARHPTISYTGTPVQPSQPRNLYTSNPSPLPVPNPQPTARPHAQGQNQSASQVLSRPPSRAASIVSTRTNGRPQLSTPQHPPLPLPSALRGSVHSRHAAPVPLRGASQIVKRPHANTNSPPRTDGKNSEVPPVPSLSDRRARIPSPSSLDLTHPIAREDRISSVSDLDGNGSAAVATASNPLDVRVGGGMTGTPPLTIRKSSSRQTTFRPPPRPASSSAPTSIPVSNASPPAEMRRTTSQNPIATGRISTPDVRLPTMYDTLSPPPKSPRSRAPPVTRLRAAEEGHGSELRYMRLDSGSSGSERASSGSESVANTPVSLPSRAGGGRGPHRDRSVPERERKGVGESESSARGSGEKRKKFSAGSGGMV</sequence>
<feature type="region of interest" description="Disordered" evidence="1">
    <location>
        <begin position="258"/>
        <end position="411"/>
    </location>
</feature>
<evidence type="ECO:0000256" key="1">
    <source>
        <dbReference type="SAM" id="MobiDB-lite"/>
    </source>
</evidence>
<feature type="compositionally biased region" description="Basic and acidic residues" evidence="1">
    <location>
        <begin position="170"/>
        <end position="185"/>
    </location>
</feature>
<keyword evidence="5" id="KW-1185">Reference proteome</keyword>
<protein>
    <submittedName>
        <fullName evidence="4">Uncharacterized protein</fullName>
    </submittedName>
</protein>
<gene>
    <name evidence="4" type="ORF">IAR55_006118</name>
</gene>
<feature type="compositionally biased region" description="Polar residues" evidence="1">
    <location>
        <begin position="299"/>
        <end position="309"/>
    </location>
</feature>